<feature type="compositionally biased region" description="Basic and acidic residues" evidence="1">
    <location>
        <begin position="85"/>
        <end position="94"/>
    </location>
</feature>
<feature type="region of interest" description="Disordered" evidence="1">
    <location>
        <begin position="1"/>
        <end position="128"/>
    </location>
</feature>
<protein>
    <submittedName>
        <fullName evidence="2">Uncharacterized protein</fullName>
    </submittedName>
</protein>
<sequence>MPASEIDEIFASKGKAPSAAKPAASSSSTQPPDKKKKKKKDKSAKRKRDDADADPEPEAAAPPKPVKRKVPETVFDPSAAIPSAKESKPRKGDKSAVSAAAKPKTPKLDREEEQRFKDSRGTGPRRKTEEGFAIYKEDELGITDQGGGQWPIPHCVPLIVNVVSEMYQYHPLAVSIDDTPILLASIMREIHDGSIEASPTASAMVERGQCVAKSEL</sequence>
<dbReference type="EMBL" id="JAPEVG010000030">
    <property type="protein sequence ID" value="KAJ8494886.1"/>
    <property type="molecule type" value="Genomic_DNA"/>
</dbReference>
<dbReference type="Proteomes" id="UP001215151">
    <property type="component" value="Unassembled WGS sequence"/>
</dbReference>
<comment type="caution">
    <text evidence="2">The sequence shown here is derived from an EMBL/GenBank/DDBJ whole genome shotgun (WGS) entry which is preliminary data.</text>
</comment>
<name>A0AAD7U0W8_9APHY</name>
<organism evidence="2 3">
    <name type="scientific">Trametes cubensis</name>
    <dbReference type="NCBI Taxonomy" id="1111947"/>
    <lineage>
        <taxon>Eukaryota</taxon>
        <taxon>Fungi</taxon>
        <taxon>Dikarya</taxon>
        <taxon>Basidiomycota</taxon>
        <taxon>Agaricomycotina</taxon>
        <taxon>Agaricomycetes</taxon>
        <taxon>Polyporales</taxon>
        <taxon>Polyporaceae</taxon>
        <taxon>Trametes</taxon>
    </lineage>
</organism>
<dbReference type="PANTHER" id="PTHR34066">
    <property type="entry name" value="GROWTH FACTOR 2"/>
    <property type="match status" value="1"/>
</dbReference>
<proteinExistence type="predicted"/>
<dbReference type="AlphaFoldDB" id="A0AAD7U0W8"/>
<reference evidence="2" key="1">
    <citation type="submission" date="2022-11" db="EMBL/GenBank/DDBJ databases">
        <title>Genome Sequence of Cubamyces cubensis.</title>
        <authorList>
            <person name="Buettner E."/>
        </authorList>
    </citation>
    <scope>NUCLEOTIDE SEQUENCE</scope>
    <source>
        <strain evidence="2">MPL-01</strain>
    </source>
</reference>
<dbReference type="Pfam" id="PF08576">
    <property type="entry name" value="DUF1764"/>
    <property type="match status" value="1"/>
</dbReference>
<feature type="compositionally biased region" description="Basic and acidic residues" evidence="1">
    <location>
        <begin position="106"/>
        <end position="128"/>
    </location>
</feature>
<dbReference type="PANTHER" id="PTHR34066:SF1">
    <property type="entry name" value="DUF1764 FAMILY PROTEIN"/>
    <property type="match status" value="1"/>
</dbReference>
<feature type="compositionally biased region" description="Basic residues" evidence="1">
    <location>
        <begin position="34"/>
        <end position="46"/>
    </location>
</feature>
<keyword evidence="3" id="KW-1185">Reference proteome</keyword>
<dbReference type="InterPro" id="IPR013885">
    <property type="entry name" value="DUF1764_euk"/>
</dbReference>
<evidence type="ECO:0000313" key="2">
    <source>
        <dbReference type="EMBL" id="KAJ8494886.1"/>
    </source>
</evidence>
<accession>A0AAD7U0W8</accession>
<evidence type="ECO:0000256" key="1">
    <source>
        <dbReference type="SAM" id="MobiDB-lite"/>
    </source>
</evidence>
<feature type="compositionally biased region" description="Low complexity" evidence="1">
    <location>
        <begin position="11"/>
        <end position="28"/>
    </location>
</feature>
<gene>
    <name evidence="2" type="ORF">ONZ51_g2012</name>
</gene>
<evidence type="ECO:0000313" key="3">
    <source>
        <dbReference type="Proteomes" id="UP001215151"/>
    </source>
</evidence>